<gene>
    <name evidence="3" type="ORF">PoB_003011400</name>
</gene>
<dbReference type="Proteomes" id="UP000735302">
    <property type="component" value="Unassembled WGS sequence"/>
</dbReference>
<evidence type="ECO:0000256" key="1">
    <source>
        <dbReference type="SAM" id="MobiDB-lite"/>
    </source>
</evidence>
<evidence type="ECO:0000313" key="4">
    <source>
        <dbReference type="Proteomes" id="UP000735302"/>
    </source>
</evidence>
<feature type="region of interest" description="Disordered" evidence="1">
    <location>
        <begin position="107"/>
        <end position="135"/>
    </location>
</feature>
<keyword evidence="4" id="KW-1185">Reference proteome</keyword>
<proteinExistence type="predicted"/>
<dbReference type="Pfam" id="PF25818">
    <property type="entry name" value="MTRES1_C"/>
    <property type="match status" value="1"/>
</dbReference>
<dbReference type="GO" id="GO:0003723">
    <property type="term" value="F:RNA binding"/>
    <property type="evidence" value="ECO:0007669"/>
    <property type="project" value="TreeGrafter"/>
</dbReference>
<organism evidence="3 4">
    <name type="scientific">Plakobranchus ocellatus</name>
    <dbReference type="NCBI Taxonomy" id="259542"/>
    <lineage>
        <taxon>Eukaryota</taxon>
        <taxon>Metazoa</taxon>
        <taxon>Spiralia</taxon>
        <taxon>Lophotrochozoa</taxon>
        <taxon>Mollusca</taxon>
        <taxon>Gastropoda</taxon>
        <taxon>Heterobranchia</taxon>
        <taxon>Euthyneura</taxon>
        <taxon>Panpulmonata</taxon>
        <taxon>Sacoglossa</taxon>
        <taxon>Placobranchoidea</taxon>
        <taxon>Plakobranchidae</taxon>
        <taxon>Plakobranchus</taxon>
    </lineage>
</organism>
<dbReference type="GO" id="GO:1903108">
    <property type="term" value="P:regulation of mitochondrial transcription"/>
    <property type="evidence" value="ECO:0007669"/>
    <property type="project" value="TreeGrafter"/>
</dbReference>
<dbReference type="GO" id="GO:0005739">
    <property type="term" value="C:mitochondrion"/>
    <property type="evidence" value="ECO:0007669"/>
    <property type="project" value="TreeGrafter"/>
</dbReference>
<dbReference type="PANTHER" id="PTHR13633">
    <property type="entry name" value="MITOCHONDRIAL TRANSCRIPTION RESCUE FACTOR 1"/>
    <property type="match status" value="1"/>
</dbReference>
<evidence type="ECO:0000259" key="2">
    <source>
        <dbReference type="Pfam" id="PF25818"/>
    </source>
</evidence>
<feature type="domain" description="Mitochondrial transcription rescue factor 1 C-terminal" evidence="2">
    <location>
        <begin position="146"/>
        <end position="238"/>
    </location>
</feature>
<accession>A0AAV4AAX6</accession>
<comment type="caution">
    <text evidence="3">The sequence shown here is derived from an EMBL/GenBank/DDBJ whole genome shotgun (WGS) entry which is preliminary data.</text>
</comment>
<dbReference type="PANTHER" id="PTHR13633:SF3">
    <property type="entry name" value="MITOCHONDRIAL TRANSCRIPTION RESCUE FACTOR 1"/>
    <property type="match status" value="1"/>
</dbReference>
<protein>
    <submittedName>
        <fullName evidence="3">Chromosome 6 open reading frame 203</fullName>
    </submittedName>
</protein>
<dbReference type="InterPro" id="IPR057896">
    <property type="entry name" value="MTRES1_C"/>
</dbReference>
<reference evidence="3 4" key="1">
    <citation type="journal article" date="2021" name="Elife">
        <title>Chloroplast acquisition without the gene transfer in kleptoplastic sea slugs, Plakobranchus ocellatus.</title>
        <authorList>
            <person name="Maeda T."/>
            <person name="Takahashi S."/>
            <person name="Yoshida T."/>
            <person name="Shimamura S."/>
            <person name="Takaki Y."/>
            <person name="Nagai Y."/>
            <person name="Toyoda A."/>
            <person name="Suzuki Y."/>
            <person name="Arimoto A."/>
            <person name="Ishii H."/>
            <person name="Satoh N."/>
            <person name="Nishiyama T."/>
            <person name="Hasebe M."/>
            <person name="Maruyama T."/>
            <person name="Minagawa J."/>
            <person name="Obokata J."/>
            <person name="Shigenobu S."/>
        </authorList>
    </citation>
    <scope>NUCLEOTIDE SEQUENCE [LARGE SCALE GENOMIC DNA]</scope>
</reference>
<dbReference type="AlphaFoldDB" id="A0AAV4AAX6"/>
<feature type="compositionally biased region" description="Acidic residues" evidence="1">
    <location>
        <begin position="121"/>
        <end position="135"/>
    </location>
</feature>
<evidence type="ECO:0000313" key="3">
    <source>
        <dbReference type="EMBL" id="GFO03609.1"/>
    </source>
</evidence>
<name>A0AAV4AAX6_9GAST</name>
<dbReference type="EMBL" id="BLXT01003727">
    <property type="protein sequence ID" value="GFO03609.1"/>
    <property type="molecule type" value="Genomic_DNA"/>
</dbReference>
<sequence length="252" mass="29103">MRILRNLNFRQLIKNHRLFSSSSTKCCKGKTLKDEGKILNSYHSRRPVLSWFQTHCQLGQLSTCTQFTSFSPSPWKRTTDRWLISEHPLEINKSYFLQTVLALQQVRRKSRRRQGPAQTDSDSDSDEDDSLANDDFDAPAKFKVMKIHTPSMRTDAIVNSALDVARNRLEEIFYGPGLLLNGAKMLKKSIKMEEGDYVDLVMDRMEDQLKVKRVKVIKIYSGKTNTDKLNVKVRVWKAPFLVDKLDSSRKSS</sequence>